<feature type="non-terminal residue" evidence="1">
    <location>
        <position position="1"/>
    </location>
</feature>
<sequence length="52" mass="5828">EQPNESCARFKPQAFNDCWDKTAFTSRCCIPVGRQTMACFKQIQGKQNAEGG</sequence>
<comment type="caution">
    <text evidence="1">The sequence shown here is derived from an EMBL/GenBank/DDBJ whole genome shotgun (WGS) entry which is preliminary data.</text>
</comment>
<dbReference type="Proteomes" id="UP000606786">
    <property type="component" value="Unassembled WGS sequence"/>
</dbReference>
<gene>
    <name evidence="1" type="ORF">CCAP1982_LOCUS19880</name>
</gene>
<keyword evidence="2" id="KW-1185">Reference proteome</keyword>
<reference evidence="1" key="1">
    <citation type="submission" date="2020-11" db="EMBL/GenBank/DDBJ databases">
        <authorList>
            <person name="Whitehead M."/>
        </authorList>
    </citation>
    <scope>NUCLEOTIDE SEQUENCE</scope>
    <source>
        <strain evidence="1">EGII</strain>
    </source>
</reference>
<name>A0A811V6J6_CERCA</name>
<accession>A0A811V6J6</accession>
<evidence type="ECO:0000313" key="1">
    <source>
        <dbReference type="EMBL" id="CAD7011768.1"/>
    </source>
</evidence>
<dbReference type="AlphaFoldDB" id="A0A811V6J6"/>
<organism evidence="1 2">
    <name type="scientific">Ceratitis capitata</name>
    <name type="common">Mediterranean fruit fly</name>
    <name type="synonym">Tephritis capitata</name>
    <dbReference type="NCBI Taxonomy" id="7213"/>
    <lineage>
        <taxon>Eukaryota</taxon>
        <taxon>Metazoa</taxon>
        <taxon>Ecdysozoa</taxon>
        <taxon>Arthropoda</taxon>
        <taxon>Hexapoda</taxon>
        <taxon>Insecta</taxon>
        <taxon>Pterygota</taxon>
        <taxon>Neoptera</taxon>
        <taxon>Endopterygota</taxon>
        <taxon>Diptera</taxon>
        <taxon>Brachycera</taxon>
        <taxon>Muscomorpha</taxon>
        <taxon>Tephritoidea</taxon>
        <taxon>Tephritidae</taxon>
        <taxon>Ceratitis</taxon>
        <taxon>Ceratitis</taxon>
    </lineage>
</organism>
<proteinExistence type="predicted"/>
<evidence type="ECO:0000313" key="2">
    <source>
        <dbReference type="Proteomes" id="UP000606786"/>
    </source>
</evidence>
<protein>
    <submittedName>
        <fullName evidence="1">(Mediterranean fruit fly) hypothetical protein</fullName>
    </submittedName>
</protein>
<dbReference type="EMBL" id="CAJHJT010000056">
    <property type="protein sequence ID" value="CAD7011768.1"/>
    <property type="molecule type" value="Genomic_DNA"/>
</dbReference>